<dbReference type="FunFam" id="1.10.220.150:FF:000027">
    <property type="entry name" value="Gts1p"/>
    <property type="match status" value="1"/>
</dbReference>
<feature type="domain" description="Arf-GAP" evidence="3">
    <location>
        <begin position="110"/>
        <end position="223"/>
    </location>
</feature>
<feature type="region of interest" description="Disordered" evidence="2">
    <location>
        <begin position="1"/>
        <end position="107"/>
    </location>
</feature>
<dbReference type="Gene3D" id="1.10.220.150">
    <property type="entry name" value="Arf GTPase activating protein"/>
    <property type="match status" value="1"/>
</dbReference>
<dbReference type="InterPro" id="IPR037278">
    <property type="entry name" value="ARFGAP/RecO"/>
</dbReference>
<sequence length="462" mass="51983">MKLLSMPKFSRANTHARAKGHKGHGHGHGGRDSYDSYDDYDDYDEGFGSSRGGSRQRRQSSYDNYDRDDYDRDSYGGDSREDGYMGRDRTSRMSGGRRSSYGSYSSGNVQEQLKDLINDPATRNRCGECQATFPTWCSVNLGVFLCGRCASVHRKLLTGRSDAVHSTLKSVSLDRWNGRDIAEVQRLGGNRGNEETWNPRKEPFPFDAEDDKTQVERYIREKYILGKYRFSEVLPEDFGAESRPTSRANSRSTMHSEEYDYGRHSSNGSRRERERAASVSSRRDVAPATASDLAMPSRRATISSRPATTAAPNVATPLPTPAPGPSAAAIQAQATGLVQQYYDPNTGVVYMDQQQYASTLQQQQAMQQQAMQQQAMQQQAMQQAALQQQALQQQALQQQAMQQQAQQQANKNAIMGLYARPDMYTTPVEITPTNPLYPQMTAQMAQQQQAQQYPQQYQQQFR</sequence>
<feature type="compositionally biased region" description="Acidic residues" evidence="2">
    <location>
        <begin position="35"/>
        <end position="45"/>
    </location>
</feature>
<feature type="compositionally biased region" description="Basic and acidic residues" evidence="2">
    <location>
        <begin position="254"/>
        <end position="285"/>
    </location>
</feature>
<dbReference type="EMBL" id="BTGD01000001">
    <property type="protein sequence ID" value="GMM53974.1"/>
    <property type="molecule type" value="Genomic_DNA"/>
</dbReference>
<dbReference type="InterPro" id="IPR038508">
    <property type="entry name" value="ArfGAP_dom_sf"/>
</dbReference>
<evidence type="ECO:0000259" key="3">
    <source>
        <dbReference type="PROSITE" id="PS50115"/>
    </source>
</evidence>
<dbReference type="GO" id="GO:0005737">
    <property type="term" value="C:cytoplasm"/>
    <property type="evidence" value="ECO:0007669"/>
    <property type="project" value="TreeGrafter"/>
</dbReference>
<protein>
    <submittedName>
        <fullName evidence="4">Gts1 protein</fullName>
    </submittedName>
</protein>
<evidence type="ECO:0000256" key="1">
    <source>
        <dbReference type="PROSITE-ProRule" id="PRU00288"/>
    </source>
</evidence>
<feature type="compositionally biased region" description="Polar residues" evidence="2">
    <location>
        <begin position="243"/>
        <end position="253"/>
    </location>
</feature>
<dbReference type="Proteomes" id="UP001377567">
    <property type="component" value="Unassembled WGS sequence"/>
</dbReference>
<dbReference type="PROSITE" id="PS50115">
    <property type="entry name" value="ARFGAP"/>
    <property type="match status" value="1"/>
</dbReference>
<dbReference type="GO" id="GO:0005096">
    <property type="term" value="F:GTPase activator activity"/>
    <property type="evidence" value="ECO:0007669"/>
    <property type="project" value="InterPro"/>
</dbReference>
<dbReference type="PANTHER" id="PTHR45705">
    <property type="entry name" value="FI20236P1"/>
    <property type="match status" value="1"/>
</dbReference>
<dbReference type="InterPro" id="IPR051718">
    <property type="entry name" value="ARF_GTPase-activating"/>
</dbReference>
<keyword evidence="5" id="KW-1185">Reference proteome</keyword>
<organism evidence="4 5">
    <name type="scientific">Maudiozyma humilis</name>
    <name type="common">Sour dough yeast</name>
    <name type="synonym">Kazachstania humilis</name>
    <dbReference type="NCBI Taxonomy" id="51915"/>
    <lineage>
        <taxon>Eukaryota</taxon>
        <taxon>Fungi</taxon>
        <taxon>Dikarya</taxon>
        <taxon>Ascomycota</taxon>
        <taxon>Saccharomycotina</taxon>
        <taxon>Saccharomycetes</taxon>
        <taxon>Saccharomycetales</taxon>
        <taxon>Saccharomycetaceae</taxon>
        <taxon>Maudiozyma</taxon>
    </lineage>
</organism>
<dbReference type="GO" id="GO:0008270">
    <property type="term" value="F:zinc ion binding"/>
    <property type="evidence" value="ECO:0007669"/>
    <property type="project" value="UniProtKB-KW"/>
</dbReference>
<dbReference type="SUPFAM" id="SSF57863">
    <property type="entry name" value="ArfGap/RecO-like zinc finger"/>
    <property type="match status" value="1"/>
</dbReference>
<gene>
    <name evidence="4" type="ORF">DAKH74_005900</name>
</gene>
<dbReference type="SMART" id="SM00105">
    <property type="entry name" value="ArfGap"/>
    <property type="match status" value="1"/>
</dbReference>
<keyword evidence="1" id="KW-0863">Zinc-finger</keyword>
<feature type="compositionally biased region" description="Low complexity" evidence="2">
    <location>
        <begin position="92"/>
        <end position="107"/>
    </location>
</feature>
<feature type="region of interest" description="Disordered" evidence="2">
    <location>
        <begin position="238"/>
        <end position="327"/>
    </location>
</feature>
<keyword evidence="1" id="KW-0479">Metal-binding</keyword>
<dbReference type="PRINTS" id="PR00405">
    <property type="entry name" value="REVINTRACTNG"/>
</dbReference>
<keyword evidence="1" id="KW-0862">Zinc</keyword>
<reference evidence="4 5" key="1">
    <citation type="journal article" date="2023" name="Elife">
        <title>Identification of key yeast species and microbe-microbe interactions impacting larval growth of Drosophila in the wild.</title>
        <authorList>
            <person name="Mure A."/>
            <person name="Sugiura Y."/>
            <person name="Maeda R."/>
            <person name="Honda K."/>
            <person name="Sakurai N."/>
            <person name="Takahashi Y."/>
            <person name="Watada M."/>
            <person name="Katoh T."/>
            <person name="Gotoh A."/>
            <person name="Gotoh Y."/>
            <person name="Taniguchi I."/>
            <person name="Nakamura K."/>
            <person name="Hayashi T."/>
            <person name="Katayama T."/>
            <person name="Uemura T."/>
            <person name="Hattori Y."/>
        </authorList>
    </citation>
    <scope>NUCLEOTIDE SEQUENCE [LARGE SCALE GENOMIC DNA]</scope>
    <source>
        <strain evidence="4 5">KH-74</strain>
    </source>
</reference>
<proteinExistence type="predicted"/>
<evidence type="ECO:0000313" key="5">
    <source>
        <dbReference type="Proteomes" id="UP001377567"/>
    </source>
</evidence>
<name>A0AAV5RTT7_MAUHU</name>
<feature type="compositionally biased region" description="Basic and acidic residues" evidence="2">
    <location>
        <begin position="64"/>
        <end position="91"/>
    </location>
</feature>
<dbReference type="InterPro" id="IPR001164">
    <property type="entry name" value="ArfGAP_dom"/>
</dbReference>
<accession>A0AAV5RTT7</accession>
<feature type="compositionally biased region" description="Basic residues" evidence="2">
    <location>
        <begin position="14"/>
        <end position="28"/>
    </location>
</feature>
<evidence type="ECO:0000256" key="2">
    <source>
        <dbReference type="SAM" id="MobiDB-lite"/>
    </source>
</evidence>
<comment type="caution">
    <text evidence="4">The sequence shown here is derived from an EMBL/GenBank/DDBJ whole genome shotgun (WGS) entry which is preliminary data.</text>
</comment>
<dbReference type="AlphaFoldDB" id="A0AAV5RTT7"/>
<evidence type="ECO:0000313" key="4">
    <source>
        <dbReference type="EMBL" id="GMM53974.1"/>
    </source>
</evidence>
<feature type="compositionally biased region" description="Low complexity" evidence="2">
    <location>
        <begin position="306"/>
        <end position="317"/>
    </location>
</feature>
<dbReference type="Pfam" id="PF01412">
    <property type="entry name" value="ArfGap"/>
    <property type="match status" value="1"/>
</dbReference>
<dbReference type="PANTHER" id="PTHR45705:SF9">
    <property type="entry name" value="PROTEIN GTS1"/>
    <property type="match status" value="1"/>
</dbReference>